<dbReference type="InterPro" id="IPR011055">
    <property type="entry name" value="Dup_hybrid_motif"/>
</dbReference>
<dbReference type="CDD" id="cd12797">
    <property type="entry name" value="M23_peptidase"/>
    <property type="match status" value="1"/>
</dbReference>
<dbReference type="PANTHER" id="PTHR21666">
    <property type="entry name" value="PEPTIDASE-RELATED"/>
    <property type="match status" value="1"/>
</dbReference>
<dbReference type="PANTHER" id="PTHR21666:SF270">
    <property type="entry name" value="MUREIN HYDROLASE ACTIVATOR ENVC"/>
    <property type="match status" value="1"/>
</dbReference>
<name>A0A6J5PB24_9CAUD</name>
<keyword evidence="1" id="KW-0929">Antimicrobial</keyword>
<feature type="domain" description="M23ase beta-sheet core" evidence="3">
    <location>
        <begin position="25"/>
        <end position="112"/>
    </location>
</feature>
<dbReference type="SUPFAM" id="SSF51261">
    <property type="entry name" value="Duplicated hybrid motif"/>
    <property type="match status" value="1"/>
</dbReference>
<evidence type="ECO:0000259" key="3">
    <source>
        <dbReference type="Pfam" id="PF01551"/>
    </source>
</evidence>
<dbReference type="Pfam" id="PF01551">
    <property type="entry name" value="Peptidase_M23"/>
    <property type="match status" value="1"/>
</dbReference>
<dbReference type="GO" id="GO:0031640">
    <property type="term" value="P:killing of cells of another organism"/>
    <property type="evidence" value="ECO:0007669"/>
    <property type="project" value="UniProtKB-KW"/>
</dbReference>
<evidence type="ECO:0000256" key="2">
    <source>
        <dbReference type="ARBA" id="ARBA00022638"/>
    </source>
</evidence>
<dbReference type="GO" id="GO:0004222">
    <property type="term" value="F:metalloendopeptidase activity"/>
    <property type="evidence" value="ECO:0007669"/>
    <property type="project" value="TreeGrafter"/>
</dbReference>
<evidence type="ECO:0000313" key="4">
    <source>
        <dbReference type="EMBL" id="CAB4164774.1"/>
    </source>
</evidence>
<reference evidence="4" key="1">
    <citation type="submission" date="2020-04" db="EMBL/GenBank/DDBJ databases">
        <authorList>
            <person name="Chiriac C."/>
            <person name="Salcher M."/>
            <person name="Ghai R."/>
            <person name="Kavagutti S V."/>
        </authorList>
    </citation>
    <scope>NUCLEOTIDE SEQUENCE</scope>
</reference>
<dbReference type="EMBL" id="LR796766">
    <property type="protein sequence ID" value="CAB4164774.1"/>
    <property type="molecule type" value="Genomic_DNA"/>
</dbReference>
<sequence>MGLPIKDGKITTPYKKLGKMWSKGYHTGIDMAVKTGTPVIAVADGKIEPANWGKSYGTQAVQKVEGGWVIYAHLSKLDVKAGDQVTKGQQIGLSGNTGNSSGPHLHFEMRDNIRWSAGKDIDPQAILDK</sequence>
<proteinExistence type="predicted"/>
<evidence type="ECO:0000256" key="1">
    <source>
        <dbReference type="ARBA" id="ARBA00022529"/>
    </source>
</evidence>
<accession>A0A6J5PB24</accession>
<keyword evidence="2" id="KW-0081">Bacteriolytic enzyme</keyword>
<dbReference type="Gene3D" id="2.70.70.10">
    <property type="entry name" value="Glucose Permease (Domain IIA)"/>
    <property type="match status" value="1"/>
</dbReference>
<dbReference type="InterPro" id="IPR016047">
    <property type="entry name" value="M23ase_b-sheet_dom"/>
</dbReference>
<dbReference type="GO" id="GO:0042742">
    <property type="term" value="P:defense response to bacterium"/>
    <property type="evidence" value="ECO:0007669"/>
    <property type="project" value="UniProtKB-KW"/>
</dbReference>
<organism evidence="4">
    <name type="scientific">uncultured Caudovirales phage</name>
    <dbReference type="NCBI Taxonomy" id="2100421"/>
    <lineage>
        <taxon>Viruses</taxon>
        <taxon>Duplodnaviria</taxon>
        <taxon>Heunggongvirae</taxon>
        <taxon>Uroviricota</taxon>
        <taxon>Caudoviricetes</taxon>
        <taxon>Peduoviridae</taxon>
        <taxon>Maltschvirus</taxon>
        <taxon>Maltschvirus maltsch</taxon>
    </lineage>
</organism>
<protein>
    <submittedName>
        <fullName evidence="4">Peptidase M23</fullName>
    </submittedName>
</protein>
<gene>
    <name evidence="4" type="ORF">UFOVP828_114</name>
</gene>
<dbReference type="InterPro" id="IPR050570">
    <property type="entry name" value="Cell_wall_metabolism_enzyme"/>
</dbReference>